<keyword evidence="2" id="KW-0378">Hydrolase</keyword>
<organism evidence="5 6">
    <name type="scientific">Ornithinibacillus salinisoli</name>
    <dbReference type="NCBI Taxonomy" id="1848459"/>
    <lineage>
        <taxon>Bacteria</taxon>
        <taxon>Bacillati</taxon>
        <taxon>Bacillota</taxon>
        <taxon>Bacilli</taxon>
        <taxon>Bacillales</taxon>
        <taxon>Bacillaceae</taxon>
        <taxon>Ornithinibacillus</taxon>
    </lineage>
</organism>
<proteinExistence type="predicted"/>
<evidence type="ECO:0000259" key="4">
    <source>
        <dbReference type="SMART" id="SM00797"/>
    </source>
</evidence>
<evidence type="ECO:0000313" key="6">
    <source>
        <dbReference type="Proteomes" id="UP001597383"/>
    </source>
</evidence>
<dbReference type="RefSeq" id="WP_377557558.1">
    <property type="nucleotide sequence ID" value="NZ_JBHUHQ010000016.1"/>
</dbReference>
<dbReference type="EMBL" id="JBHUHQ010000016">
    <property type="protein sequence ID" value="MFD2044956.1"/>
    <property type="molecule type" value="Genomic_DNA"/>
</dbReference>
<evidence type="ECO:0000256" key="3">
    <source>
        <dbReference type="ARBA" id="ARBA00022840"/>
    </source>
</evidence>
<evidence type="ECO:0000256" key="2">
    <source>
        <dbReference type="ARBA" id="ARBA00022801"/>
    </source>
</evidence>
<keyword evidence="1" id="KW-0547">Nucleotide-binding</keyword>
<gene>
    <name evidence="5" type="ORF">ACFSJF_11800</name>
</gene>
<protein>
    <submittedName>
        <fullName evidence="5">Biotin-dependent carboxyltransferase family protein</fullName>
    </submittedName>
</protein>
<reference evidence="6" key="1">
    <citation type="journal article" date="2019" name="Int. J. Syst. Evol. Microbiol.">
        <title>The Global Catalogue of Microorganisms (GCM) 10K type strain sequencing project: providing services to taxonomists for standard genome sequencing and annotation.</title>
        <authorList>
            <consortium name="The Broad Institute Genomics Platform"/>
            <consortium name="The Broad Institute Genome Sequencing Center for Infectious Disease"/>
            <person name="Wu L."/>
            <person name="Ma J."/>
        </authorList>
    </citation>
    <scope>NUCLEOTIDE SEQUENCE [LARGE SCALE GENOMIC DNA]</scope>
    <source>
        <strain evidence="6">R28</strain>
    </source>
</reference>
<feature type="domain" description="Carboxyltransferase" evidence="4">
    <location>
        <begin position="28"/>
        <end position="302"/>
    </location>
</feature>
<name>A0ABW4W1L3_9BACI</name>
<dbReference type="PANTHER" id="PTHR43309:SF5">
    <property type="entry name" value="5-OXOPROLINASE SUBUNIT C"/>
    <property type="match status" value="1"/>
</dbReference>
<evidence type="ECO:0000256" key="1">
    <source>
        <dbReference type="ARBA" id="ARBA00022741"/>
    </source>
</evidence>
<dbReference type="Pfam" id="PF02626">
    <property type="entry name" value="CT_A_B"/>
    <property type="match status" value="1"/>
</dbReference>
<keyword evidence="3" id="KW-0067">ATP-binding</keyword>
<keyword evidence="6" id="KW-1185">Reference proteome</keyword>
<dbReference type="PANTHER" id="PTHR43309">
    <property type="entry name" value="5-OXOPROLINASE SUBUNIT C"/>
    <property type="match status" value="1"/>
</dbReference>
<dbReference type="InterPro" id="IPR003778">
    <property type="entry name" value="CT_A_B"/>
</dbReference>
<dbReference type="InterPro" id="IPR029000">
    <property type="entry name" value="Cyclophilin-like_dom_sf"/>
</dbReference>
<accession>A0ABW4W1L3</accession>
<dbReference type="SMART" id="SM00797">
    <property type="entry name" value="AHS2"/>
    <property type="match status" value="1"/>
</dbReference>
<dbReference type="InterPro" id="IPR052708">
    <property type="entry name" value="PxpC"/>
</dbReference>
<evidence type="ECO:0000313" key="5">
    <source>
        <dbReference type="EMBL" id="MFD2044956.1"/>
    </source>
</evidence>
<sequence>MVSQALFRVNKPGLLTTYQDTGRIGYQRFGVPMSGAMDRFALQVANILVGNPRDEVCMEVALIGPQLVVLHPVTIAITGADLEAKLNGKLIPTWTAFRVEKGDHITFGRQHSGVYTYIAVAGGLECPSFFGSKSTDVKSGFGSSLEMDDTVYGFPIRTNAGIGLTKPAIPTYKKSIQVAVMEGPHTELFTTSEREAFYKNTHTLDANSNRMGYRLRTEHEIWENKSSIWSDAIPFGSIQVPPNGQPIILMADRQTTGGYPRIGTIISSDIPHVAQLVPRGKISFYSITIEEAQQRAINMENFLKNLELFRKFLQ</sequence>
<dbReference type="NCBIfam" id="TIGR00724">
    <property type="entry name" value="urea_amlyse_rel"/>
    <property type="match status" value="1"/>
</dbReference>
<dbReference type="Gene3D" id="2.40.100.10">
    <property type="entry name" value="Cyclophilin-like"/>
    <property type="match status" value="1"/>
</dbReference>
<dbReference type="SUPFAM" id="SSF50891">
    <property type="entry name" value="Cyclophilin-like"/>
    <property type="match status" value="1"/>
</dbReference>
<dbReference type="Proteomes" id="UP001597383">
    <property type="component" value="Unassembled WGS sequence"/>
</dbReference>
<comment type="caution">
    <text evidence="5">The sequence shown here is derived from an EMBL/GenBank/DDBJ whole genome shotgun (WGS) entry which is preliminary data.</text>
</comment>